<dbReference type="Proteomes" id="UP000178599">
    <property type="component" value="Unassembled WGS sequence"/>
</dbReference>
<feature type="transmembrane region" description="Helical" evidence="4">
    <location>
        <begin position="49"/>
        <end position="70"/>
    </location>
</feature>
<reference evidence="7 8" key="1">
    <citation type="journal article" date="2016" name="Nat. Commun.">
        <title>Thousands of microbial genomes shed light on interconnected biogeochemical processes in an aquifer system.</title>
        <authorList>
            <person name="Anantharaman K."/>
            <person name="Brown C.T."/>
            <person name="Hug L.A."/>
            <person name="Sharon I."/>
            <person name="Castelle C.J."/>
            <person name="Probst A.J."/>
            <person name="Thomas B.C."/>
            <person name="Singh A."/>
            <person name="Wilkins M.J."/>
            <person name="Karaoz U."/>
            <person name="Brodie E.L."/>
            <person name="Williams K.H."/>
            <person name="Hubbard S.S."/>
            <person name="Banfield J.F."/>
        </authorList>
    </citation>
    <scope>NUCLEOTIDE SEQUENCE [LARGE SCALE GENOMIC DNA]</scope>
</reference>
<evidence type="ECO:0000256" key="4">
    <source>
        <dbReference type="SAM" id="Phobius"/>
    </source>
</evidence>
<accession>A0A1G2CPN0</accession>
<evidence type="ECO:0000256" key="3">
    <source>
        <dbReference type="ARBA" id="ARBA00022840"/>
    </source>
</evidence>
<feature type="domain" description="Mur ligase C-terminal" evidence="5">
    <location>
        <begin position="349"/>
        <end position="471"/>
    </location>
</feature>
<evidence type="ECO:0000259" key="6">
    <source>
        <dbReference type="Pfam" id="PF08245"/>
    </source>
</evidence>
<dbReference type="PANTHER" id="PTHR43024">
    <property type="entry name" value="UDP-N-ACETYLMURAMOYL-TRIPEPTIDE--D-ALANYL-D-ALANINE LIGASE"/>
    <property type="match status" value="1"/>
</dbReference>
<dbReference type="InterPro" id="IPR036615">
    <property type="entry name" value="Mur_ligase_C_dom_sf"/>
</dbReference>
<evidence type="ECO:0000313" key="8">
    <source>
        <dbReference type="Proteomes" id="UP000178599"/>
    </source>
</evidence>
<dbReference type="SUPFAM" id="SSF53623">
    <property type="entry name" value="MurD-like peptide ligases, catalytic domain"/>
    <property type="match status" value="1"/>
</dbReference>
<dbReference type="EMBL" id="MHLE01000008">
    <property type="protein sequence ID" value="OGZ03162.1"/>
    <property type="molecule type" value="Genomic_DNA"/>
</dbReference>
<dbReference type="Gene3D" id="3.40.1190.10">
    <property type="entry name" value="Mur-like, catalytic domain"/>
    <property type="match status" value="1"/>
</dbReference>
<proteinExistence type="predicted"/>
<keyword evidence="4" id="KW-0472">Membrane</keyword>
<dbReference type="SUPFAM" id="SSF53244">
    <property type="entry name" value="MurD-like peptide ligases, peptide-binding domain"/>
    <property type="match status" value="1"/>
</dbReference>
<gene>
    <name evidence="7" type="ORF">A2390_01370</name>
</gene>
<comment type="caution">
    <text evidence="7">The sequence shown here is derived from an EMBL/GenBank/DDBJ whole genome shotgun (WGS) entry which is preliminary data.</text>
</comment>
<keyword evidence="4" id="KW-1133">Transmembrane helix</keyword>
<feature type="domain" description="Mur ligase central" evidence="6">
    <location>
        <begin position="133"/>
        <end position="323"/>
    </location>
</feature>
<evidence type="ECO:0000256" key="1">
    <source>
        <dbReference type="ARBA" id="ARBA00022598"/>
    </source>
</evidence>
<protein>
    <recommendedName>
        <fullName evidence="9">UDP-N-acetylmuramoyl-tripeptide--D-alanyl-D-alanine ligase</fullName>
    </recommendedName>
</protein>
<dbReference type="InterPro" id="IPR004101">
    <property type="entry name" value="Mur_ligase_C"/>
</dbReference>
<evidence type="ECO:0000259" key="5">
    <source>
        <dbReference type="Pfam" id="PF02875"/>
    </source>
</evidence>
<dbReference type="Pfam" id="PF08245">
    <property type="entry name" value="Mur_ligase_M"/>
    <property type="match status" value="1"/>
</dbReference>
<dbReference type="GO" id="GO:0005524">
    <property type="term" value="F:ATP binding"/>
    <property type="evidence" value="ECO:0007669"/>
    <property type="project" value="UniProtKB-KW"/>
</dbReference>
<dbReference type="PANTHER" id="PTHR43024:SF1">
    <property type="entry name" value="UDP-N-ACETYLMURAMOYL-TRIPEPTIDE--D-ALANYL-D-ALANINE LIGASE"/>
    <property type="match status" value="1"/>
</dbReference>
<feature type="transmembrane region" description="Helical" evidence="4">
    <location>
        <begin position="76"/>
        <end position="103"/>
    </location>
</feature>
<evidence type="ECO:0000313" key="7">
    <source>
        <dbReference type="EMBL" id="OGZ03162.1"/>
    </source>
</evidence>
<sequence length="480" mass="54672">MFFFKRPTFFLYLFQLENYYPFRFLGVSLKNIFNFNSERRQKLIWTKKAILLFIFSVLIFFIISFLPFLFFENFFISFAFFIIFAAFLLFFFFIPLLLSYLFILPSDLFAKFLIISRARKKIASFSNLKIIGVTGSYGKTTMKEILFSILSEKFKVLKTPENFNTPLGVSNFILSGLSADTEILIVEMGAYKIGDIKKLCRLAPPDIAVITGINESHLERFKKIENTVKAKFEIVENSKPKALIVLNVDNDLIVSNYKEYLKNRPVAFYTASRHYLAKYQIKNFVFLPDGTGLRFSLMNPKGEIGPFQVNLLAEYATGSFSAAALIAENLGLTSAEILHGASKVKPVSHRLEPLRNPNGVLIIDDSYNGNPAGVKEALRVLARLAPRRRIYITPGLVEMGKEAERIHKEIGFELAAVAQIIILIKTSVTPFIKQALLERHFPENNIKEFSSMKEVEAALPQIVNSGDVVLFQNDWPDNYS</sequence>
<keyword evidence="1" id="KW-0436">Ligase</keyword>
<dbReference type="InterPro" id="IPR051046">
    <property type="entry name" value="MurCDEF_CellWall_CoF430Synth"/>
</dbReference>
<keyword evidence="3" id="KW-0067">ATP-binding</keyword>
<dbReference type="GO" id="GO:0016881">
    <property type="term" value="F:acid-amino acid ligase activity"/>
    <property type="evidence" value="ECO:0007669"/>
    <property type="project" value="InterPro"/>
</dbReference>
<name>A0A1G2CPN0_9BACT</name>
<keyword evidence="2" id="KW-0547">Nucleotide-binding</keyword>
<keyword evidence="4" id="KW-0812">Transmembrane</keyword>
<evidence type="ECO:0000256" key="2">
    <source>
        <dbReference type="ARBA" id="ARBA00022741"/>
    </source>
</evidence>
<dbReference type="AlphaFoldDB" id="A0A1G2CPN0"/>
<organism evidence="7 8">
    <name type="scientific">Candidatus Liptonbacteria bacterium RIFOXYB1_FULL_36_10</name>
    <dbReference type="NCBI Taxonomy" id="1798654"/>
    <lineage>
        <taxon>Bacteria</taxon>
        <taxon>Candidatus Liptoniibacteriota</taxon>
    </lineage>
</organism>
<dbReference type="InterPro" id="IPR036565">
    <property type="entry name" value="Mur-like_cat_sf"/>
</dbReference>
<evidence type="ECO:0008006" key="9">
    <source>
        <dbReference type="Google" id="ProtNLM"/>
    </source>
</evidence>
<dbReference type="InterPro" id="IPR013221">
    <property type="entry name" value="Mur_ligase_cen"/>
</dbReference>
<dbReference type="Pfam" id="PF02875">
    <property type="entry name" value="Mur_ligase_C"/>
    <property type="match status" value="1"/>
</dbReference>
<dbReference type="Gene3D" id="3.90.190.20">
    <property type="entry name" value="Mur ligase, C-terminal domain"/>
    <property type="match status" value="1"/>
</dbReference>